<proteinExistence type="predicted"/>
<dbReference type="InterPro" id="IPR036388">
    <property type="entry name" value="WH-like_DNA-bd_sf"/>
</dbReference>
<evidence type="ECO:0000313" key="5">
    <source>
        <dbReference type="Proteomes" id="UP000294641"/>
    </source>
</evidence>
<dbReference type="AlphaFoldDB" id="A0A8B4Q919"/>
<gene>
    <name evidence="3" type="ORF">DFR61_13033</name>
    <name evidence="2" type="ORF">NCTC10597_00870</name>
</gene>
<dbReference type="SUPFAM" id="SSF88659">
    <property type="entry name" value="Sigma3 and sigma4 domains of RNA polymerase sigma factors"/>
    <property type="match status" value="1"/>
</dbReference>
<dbReference type="EMBL" id="UGNP01000001">
    <property type="protein sequence ID" value="STX09200.1"/>
    <property type="molecule type" value="Genomic_DNA"/>
</dbReference>
<reference evidence="3 5" key="2">
    <citation type="submission" date="2019-03" db="EMBL/GenBank/DDBJ databases">
        <title>Genomic Encyclopedia of Type Strains, Phase IV (KMG-IV): sequencing the most valuable type-strain genomes for metagenomic binning, comparative biology and taxonomic classification.</title>
        <authorList>
            <person name="Goeker M."/>
        </authorList>
    </citation>
    <scope>NUCLEOTIDE SEQUENCE [LARGE SCALE GENOMIC DNA]</scope>
    <source>
        <strain evidence="3 5">DSM 20580</strain>
    </source>
</reference>
<dbReference type="GO" id="GO:0003677">
    <property type="term" value="F:DNA binding"/>
    <property type="evidence" value="ECO:0007669"/>
    <property type="project" value="InterPro"/>
</dbReference>
<dbReference type="EMBL" id="SNZG01000030">
    <property type="protein sequence ID" value="TDR35538.1"/>
    <property type="molecule type" value="Genomic_DNA"/>
</dbReference>
<organism evidence="2 4">
    <name type="scientific">Kurthia zopfii</name>
    <dbReference type="NCBI Taxonomy" id="1650"/>
    <lineage>
        <taxon>Bacteria</taxon>
        <taxon>Bacillati</taxon>
        <taxon>Bacillota</taxon>
        <taxon>Bacilli</taxon>
        <taxon>Bacillales</taxon>
        <taxon>Caryophanaceae</taxon>
        <taxon>Kurthia</taxon>
    </lineage>
</organism>
<evidence type="ECO:0000313" key="3">
    <source>
        <dbReference type="EMBL" id="TDR35538.1"/>
    </source>
</evidence>
<comment type="caution">
    <text evidence="2">The sequence shown here is derived from an EMBL/GenBank/DDBJ whole genome shotgun (WGS) entry which is preliminary data.</text>
</comment>
<evidence type="ECO:0000259" key="1">
    <source>
        <dbReference type="Pfam" id="PF08281"/>
    </source>
</evidence>
<dbReference type="GO" id="GO:0006352">
    <property type="term" value="P:DNA-templated transcription initiation"/>
    <property type="evidence" value="ECO:0007669"/>
    <property type="project" value="InterPro"/>
</dbReference>
<feature type="domain" description="RNA polymerase sigma factor 70 region 4 type 2" evidence="1">
    <location>
        <begin position="121"/>
        <end position="162"/>
    </location>
</feature>
<name>A0A8B4Q919_9BACL</name>
<dbReference type="Gene3D" id="1.10.10.10">
    <property type="entry name" value="Winged helix-like DNA-binding domain superfamily/Winged helix DNA-binding domain"/>
    <property type="match status" value="1"/>
</dbReference>
<dbReference type="InterPro" id="IPR013249">
    <property type="entry name" value="RNA_pol_sigma70_r4_t2"/>
</dbReference>
<evidence type="ECO:0000313" key="4">
    <source>
        <dbReference type="Proteomes" id="UP000254330"/>
    </source>
</evidence>
<dbReference type="Pfam" id="PF08281">
    <property type="entry name" value="Sigma70_r4_2"/>
    <property type="match status" value="1"/>
</dbReference>
<dbReference type="Proteomes" id="UP000294641">
    <property type="component" value="Unassembled WGS sequence"/>
</dbReference>
<evidence type="ECO:0000313" key="2">
    <source>
        <dbReference type="EMBL" id="STX09200.1"/>
    </source>
</evidence>
<dbReference type="Proteomes" id="UP000254330">
    <property type="component" value="Unassembled WGS sequence"/>
</dbReference>
<sequence>MKELINEYIVTRKQTKKLYKDLLERKDEMIDDEEIEKAVADLATVRQMISSLTYSIETMSLGRFRGRSLNRRAAYEREIPVSNEILAMNSDKRQQMPFEKEENQDEEEVKELLAKEISKVLDAREREVFNLAANEFSHRQIAEIMDIPKSTVQGILQRCKSKIIAEGWVIV</sequence>
<accession>A0A8B4Q919</accession>
<dbReference type="GO" id="GO:0016987">
    <property type="term" value="F:sigma factor activity"/>
    <property type="evidence" value="ECO:0007669"/>
    <property type="project" value="InterPro"/>
</dbReference>
<reference evidence="2 4" key="1">
    <citation type="submission" date="2018-06" db="EMBL/GenBank/DDBJ databases">
        <authorList>
            <consortium name="Pathogen Informatics"/>
            <person name="Doyle S."/>
        </authorList>
    </citation>
    <scope>NUCLEOTIDE SEQUENCE [LARGE SCALE GENOMIC DNA]</scope>
    <source>
        <strain evidence="2 4">NCTC10597</strain>
    </source>
</reference>
<keyword evidence="5" id="KW-1185">Reference proteome</keyword>
<protein>
    <submittedName>
        <fullName evidence="2">Positive control sigma-like factor</fullName>
    </submittedName>
    <submittedName>
        <fullName evidence="3">RNA polymerase sigma factor (Sigma-70 family)</fullName>
    </submittedName>
</protein>
<dbReference type="InterPro" id="IPR013324">
    <property type="entry name" value="RNA_pol_sigma_r3/r4-like"/>
</dbReference>
<dbReference type="RefSeq" id="WP_166636125.1">
    <property type="nucleotide sequence ID" value="NZ_BJUE01000007.1"/>
</dbReference>